<feature type="transmembrane region" description="Helical" evidence="2">
    <location>
        <begin position="734"/>
        <end position="754"/>
    </location>
</feature>
<dbReference type="OrthoDB" id="296985at2759"/>
<evidence type="ECO:0000256" key="2">
    <source>
        <dbReference type="SAM" id="Phobius"/>
    </source>
</evidence>
<dbReference type="Proteomes" id="UP000692954">
    <property type="component" value="Unassembled WGS sequence"/>
</dbReference>
<feature type="transmembrane region" description="Helical" evidence="2">
    <location>
        <begin position="933"/>
        <end position="955"/>
    </location>
</feature>
<keyword evidence="2" id="KW-0472">Membrane</keyword>
<dbReference type="PANTHER" id="PTHR31600:SF2">
    <property type="entry name" value="GAMETE ENRICHED GENE 10 PROTEIN-RELATED"/>
    <property type="match status" value="1"/>
</dbReference>
<dbReference type="PANTHER" id="PTHR31600">
    <property type="entry name" value="TINY MACROCYSTS PROTEIN B-RELATED"/>
    <property type="match status" value="1"/>
</dbReference>
<keyword evidence="2" id="KW-1133">Transmembrane helix</keyword>
<dbReference type="InterPro" id="IPR052994">
    <property type="entry name" value="Tiny_macrocysts_regulators"/>
</dbReference>
<accession>A0A8S1LPV4</accession>
<proteinExistence type="predicted"/>
<feature type="coiled-coil region" evidence="1">
    <location>
        <begin position="1002"/>
        <end position="1031"/>
    </location>
</feature>
<evidence type="ECO:0000313" key="3">
    <source>
        <dbReference type="EMBL" id="CAD8068859.1"/>
    </source>
</evidence>
<evidence type="ECO:0000313" key="4">
    <source>
        <dbReference type="Proteomes" id="UP000692954"/>
    </source>
</evidence>
<evidence type="ECO:0008006" key="5">
    <source>
        <dbReference type="Google" id="ProtNLM"/>
    </source>
</evidence>
<evidence type="ECO:0000256" key="1">
    <source>
        <dbReference type="SAM" id="Coils"/>
    </source>
</evidence>
<comment type="caution">
    <text evidence="3">The sequence shown here is derived from an EMBL/GenBank/DDBJ whole genome shotgun (WGS) entry which is preliminary data.</text>
</comment>
<dbReference type="EMBL" id="CAJJDN010000024">
    <property type="protein sequence ID" value="CAD8068859.1"/>
    <property type="molecule type" value="Genomic_DNA"/>
</dbReference>
<dbReference type="AlphaFoldDB" id="A0A8S1LPV4"/>
<keyword evidence="2" id="KW-0812">Transmembrane</keyword>
<reference evidence="3" key="1">
    <citation type="submission" date="2021-01" db="EMBL/GenBank/DDBJ databases">
        <authorList>
            <consortium name="Genoscope - CEA"/>
            <person name="William W."/>
        </authorList>
    </citation>
    <scope>NUCLEOTIDE SEQUENCE</scope>
</reference>
<protein>
    <recommendedName>
        <fullName evidence="5">PAS domain-containing protein</fullName>
    </recommendedName>
</protein>
<keyword evidence="4" id="KW-1185">Reference proteome</keyword>
<organism evidence="3 4">
    <name type="scientific">Paramecium sonneborni</name>
    <dbReference type="NCBI Taxonomy" id="65129"/>
    <lineage>
        <taxon>Eukaryota</taxon>
        <taxon>Sar</taxon>
        <taxon>Alveolata</taxon>
        <taxon>Ciliophora</taxon>
        <taxon>Intramacronucleata</taxon>
        <taxon>Oligohymenophorea</taxon>
        <taxon>Peniculida</taxon>
        <taxon>Parameciidae</taxon>
        <taxon>Paramecium</taxon>
    </lineage>
</organism>
<feature type="transmembrane region" description="Helical" evidence="2">
    <location>
        <begin position="1043"/>
        <end position="1063"/>
    </location>
</feature>
<keyword evidence="1" id="KW-0175">Coiled coil</keyword>
<sequence>MKEQILIFGEAINLNKDKSAKQSFFLRYIQFINQLGYNIKAFEQLNIQKIYEIDQNSQINLQKSEINYGEPNNSLDQKSYSGQKFLNDQQLNEFNKIKVGKLNIIRQIKLRLISENIKNSMSNAFKKQNNLQENIEHAVNLFIISENGNKKLKQKILMSLNRKRQLFNNLVMNNIKLFTEAKQLLIKLKKIERQLDKLYDQFPSRKMQALSAFFQAEIMNNYFSAYKISMLASISDEKLLKMQSQISLDLFSNKIEYLIFGFDQHCHRLKIQQTSNRIHQFFGYSLEQFISQDFIEFILPQGFHIIHQNLVQNFLQTGESKFFRSINLSFCQTINKFMKPLDFFFDINLASFDDLRFISFLQETQIQSAYLFCCQNNRIQSMTKNIVQKLGVPSKYGQQLVNLLLKQQITKFFPKYHNIYESFITRGSILNKDQFEQTIQDDKQSYFDKSENQIIMNIPELQILENQQKINWNENDHIHQLYVDVVFHLRNVQQDIFEYLIVEIREAKKMTNTELSTPYQTERPLSTNNNLEYLVQQSDFDNNFGIIEDNEIYQINTPQALELDNFDQQIHFGQRLKISHNSQHLYPNISIVLASPKDSTVRLIDDKPEISLQREVNQKVKNLKNKQQNQYFFAQQQKEDQDSSNYISSLRPNQQDENNQLQLVGIDQEVQNRIKLQIQDDNIENNQILQRKQDGSETSSLGDIKKSKYSKKYILIQKIISSPKFSHHFNKMKYILSLLFLNFVIFGLVEVYFLNSDLPQFLKELDLLQIKVNIIGPIDNYIVGQNDVVNYQILVLQKKMTEIEAQKNSIYSVNEINYTFYELKTSFENQLQNPYIDPFFEDRYIDVWMAKYPNLVSYNIRVREAIQLELEAALNFIQIDFLRATNIDFTQGFFAFLFKNYQSLRHLFQNLNEEMLDYSTNRSTLVSKNWHQLLIPILIIGSCLMMASMIFYRIYLQQYDRFLQLFSYIDSVWIQNDIARYRGFVGLLNKNQDVLFKYQFDIETKEKIIQNEEEKKEQQRQNQTQQKEKQNLGFIRLSQKMSYIPSTLTFLLIYGVCFIFCFISNSLGQNYYQKYPETTKFFNLLSDLSMASSGIFSMREISYTIQGNDTIFYFFPEKNASYFIDVFFKHVKVIDNFLEGFAIFDSSNYITSERFVANFYELMKSDICMFLPEYKIFGAQQHCNSALDGVMRNGMIQTLNKVRNQLLNEFEQSNNFSIETINIQSDLEIGLIAYDVLNDLRDQFQNELTNTTNALIQQVLVYLNKIYRQLILHSQYY</sequence>
<name>A0A8S1LPV4_9CILI</name>
<gene>
    <name evidence="3" type="ORF">PSON_ATCC_30995.1.T0240397</name>
</gene>